<reference evidence="1 2" key="1">
    <citation type="submission" date="2018-02" db="EMBL/GenBank/DDBJ databases">
        <authorList>
            <person name="Cohen D.B."/>
            <person name="Kent A.D."/>
        </authorList>
    </citation>
    <scope>NUCLEOTIDE SEQUENCE [LARGE SCALE GENOMIC DNA]</scope>
    <source>
        <strain evidence="1">1</strain>
    </source>
</reference>
<dbReference type="Proteomes" id="UP000238164">
    <property type="component" value="Chromosome 1"/>
</dbReference>
<evidence type="ECO:0000313" key="1">
    <source>
        <dbReference type="EMBL" id="SPD87576.1"/>
    </source>
</evidence>
<dbReference type="KEGG" id="mgg:MPLG2_2546"/>
<dbReference type="AlphaFoldDB" id="A0A2N9JIG3"/>
<protein>
    <submittedName>
        <fullName evidence="1">Uncharacterized protein</fullName>
    </submittedName>
</protein>
<accession>A0A2N9JIG3</accession>
<proteinExistence type="predicted"/>
<organism evidence="1 2">
    <name type="scientific">Micropruina glycogenica</name>
    <dbReference type="NCBI Taxonomy" id="75385"/>
    <lineage>
        <taxon>Bacteria</taxon>
        <taxon>Bacillati</taxon>
        <taxon>Actinomycetota</taxon>
        <taxon>Actinomycetes</taxon>
        <taxon>Propionibacteriales</taxon>
        <taxon>Nocardioidaceae</taxon>
        <taxon>Micropruina</taxon>
    </lineage>
</organism>
<evidence type="ECO:0000313" key="2">
    <source>
        <dbReference type="Proteomes" id="UP000238164"/>
    </source>
</evidence>
<keyword evidence="2" id="KW-1185">Reference proteome</keyword>
<name>A0A2N9JIG3_9ACTN</name>
<dbReference type="EMBL" id="LT985188">
    <property type="protein sequence ID" value="SPD87576.1"/>
    <property type="molecule type" value="Genomic_DNA"/>
</dbReference>
<sequence length="161" mass="17602">MVPMDAIRRLNPPLRTGERVTLRVVDPARDLIGFVTCLAPLTIEDRHGRLHQIADGTVQAARRVAPALGRDPASAPRELLDELADRAGIAGEPALHRISDLLAGLEAPAQVFTERGTWVHGNARARVEGEWLTTNVTDPDLLAALCWWATRQNARSVQVRG</sequence>
<gene>
    <name evidence="1" type="ORF">MPLG2_2546</name>
</gene>